<sequence>MKLGLFTLMLSVPALFYSQDNKGTNDSNTFTSGSAKVEKFNNQARRFNDWSISLGGGTAFLHNSDLTSFNKDGKHFGWTAYAELGKQISDKFGLILQYQKGETKQTGRLGQNVYGASPLVHGLANATTKYDQISLLGDFNFSNLFRRIDNYSPFRWALHGYAGIGFQGYSYERRDEHPRQEANKDFTQKLGLESFFYQGGLGLKYNLSKRIDLESRVMYIITGDDEFDGGGEDVREWPGYNQIVKNVSDNLVTVNLGITFKLGKHNQHLAWYDSYNTALDKLSALASKSSDFVVCEKGDADNDGVCDDWDRELNTPIGARVDGSGKALDMDFDGVIDLKDKCVTVPGLVENNGCPYIDENTLVIVDENTKKFFEGIVFDLDKATLTPKSIEKLNIAADILKKSNKNARYLVIAATDTRASESYNLELSNRRAQSVIKYLISKGVDAKMLIGEGRGEKDLKYPECEPATKCPEWKNEANRRVYFELIK</sequence>
<evidence type="ECO:0000259" key="10">
    <source>
        <dbReference type="PROSITE" id="PS51123"/>
    </source>
</evidence>
<dbReference type="PROSITE" id="PS51123">
    <property type="entry name" value="OMPA_2"/>
    <property type="match status" value="1"/>
</dbReference>
<keyword evidence="6" id="KW-0626">Porin</keyword>
<dbReference type="InterPro" id="IPR006665">
    <property type="entry name" value="OmpA-like"/>
</dbReference>
<dbReference type="InterPro" id="IPR036737">
    <property type="entry name" value="OmpA-like_sf"/>
</dbReference>
<evidence type="ECO:0000256" key="1">
    <source>
        <dbReference type="ARBA" id="ARBA00004571"/>
    </source>
</evidence>
<keyword evidence="3" id="KW-1134">Transmembrane beta strand</keyword>
<dbReference type="RefSeq" id="WP_188617791.1">
    <property type="nucleotide sequence ID" value="NZ_BMLV01000003.1"/>
</dbReference>
<dbReference type="PRINTS" id="PR01021">
    <property type="entry name" value="OMPADOMAIN"/>
</dbReference>
<keyword evidence="5" id="KW-0406">Ion transport</keyword>
<evidence type="ECO:0000256" key="3">
    <source>
        <dbReference type="ARBA" id="ARBA00022452"/>
    </source>
</evidence>
<evidence type="ECO:0000256" key="4">
    <source>
        <dbReference type="ARBA" id="ARBA00022692"/>
    </source>
</evidence>
<evidence type="ECO:0000256" key="9">
    <source>
        <dbReference type="PROSITE-ProRule" id="PRU00473"/>
    </source>
</evidence>
<dbReference type="Gene3D" id="2.40.160.20">
    <property type="match status" value="1"/>
</dbReference>
<keyword evidence="4" id="KW-0812">Transmembrane</keyword>
<dbReference type="InterPro" id="IPR050330">
    <property type="entry name" value="Bact_OuterMem_StrucFunc"/>
</dbReference>
<comment type="caution">
    <text evidence="11">The sequence shown here is derived from an EMBL/GenBank/DDBJ whole genome shotgun (WGS) entry which is preliminary data.</text>
</comment>
<dbReference type="PANTHER" id="PTHR30329">
    <property type="entry name" value="STATOR ELEMENT OF FLAGELLAR MOTOR COMPLEX"/>
    <property type="match status" value="1"/>
</dbReference>
<keyword evidence="8" id="KW-0998">Cell outer membrane</keyword>
<organism evidence="11 12">
    <name type="scientific">Cloacibacterium rupense</name>
    <dbReference type="NCBI Taxonomy" id="517423"/>
    <lineage>
        <taxon>Bacteria</taxon>
        <taxon>Pseudomonadati</taxon>
        <taxon>Bacteroidota</taxon>
        <taxon>Flavobacteriia</taxon>
        <taxon>Flavobacteriales</taxon>
        <taxon>Weeksellaceae</taxon>
    </lineage>
</organism>
<name>A0ABQ2NKV1_9FLAO</name>
<dbReference type="SUPFAM" id="SSF103088">
    <property type="entry name" value="OmpA-like"/>
    <property type="match status" value="1"/>
</dbReference>
<dbReference type="InterPro" id="IPR006664">
    <property type="entry name" value="OMP_bac"/>
</dbReference>
<dbReference type="EMBL" id="BMLV01000003">
    <property type="protein sequence ID" value="GGP04708.1"/>
    <property type="molecule type" value="Genomic_DNA"/>
</dbReference>
<evidence type="ECO:0000313" key="12">
    <source>
        <dbReference type="Proteomes" id="UP000620064"/>
    </source>
</evidence>
<comment type="subcellular location">
    <subcellularLocation>
        <location evidence="1">Cell outer membrane</location>
        <topology evidence="1">Multi-pass membrane protein</topology>
    </subcellularLocation>
</comment>
<dbReference type="Gene3D" id="3.30.1330.60">
    <property type="entry name" value="OmpA-like domain"/>
    <property type="match status" value="1"/>
</dbReference>
<dbReference type="PANTHER" id="PTHR30329:SF21">
    <property type="entry name" value="LIPOPROTEIN YIAD-RELATED"/>
    <property type="match status" value="1"/>
</dbReference>
<evidence type="ECO:0000256" key="2">
    <source>
        <dbReference type="ARBA" id="ARBA00022448"/>
    </source>
</evidence>
<dbReference type="SUPFAM" id="SSF56925">
    <property type="entry name" value="OMPA-like"/>
    <property type="match status" value="1"/>
</dbReference>
<evidence type="ECO:0000256" key="6">
    <source>
        <dbReference type="ARBA" id="ARBA00023114"/>
    </source>
</evidence>
<dbReference type="InterPro" id="IPR011250">
    <property type="entry name" value="OMP/PagP_B-barrel"/>
</dbReference>
<keyword evidence="12" id="KW-1185">Reference proteome</keyword>
<protein>
    <recommendedName>
        <fullName evidence="10">OmpA-like domain-containing protein</fullName>
    </recommendedName>
</protein>
<evidence type="ECO:0000313" key="11">
    <source>
        <dbReference type="EMBL" id="GGP04708.1"/>
    </source>
</evidence>
<dbReference type="CDD" id="cd07185">
    <property type="entry name" value="OmpA_C-like"/>
    <property type="match status" value="1"/>
</dbReference>
<evidence type="ECO:0000256" key="5">
    <source>
        <dbReference type="ARBA" id="ARBA00023065"/>
    </source>
</evidence>
<proteinExistence type="predicted"/>
<accession>A0ABQ2NKV1</accession>
<dbReference type="InterPro" id="IPR028974">
    <property type="entry name" value="TSP_type-3_rpt"/>
</dbReference>
<evidence type="ECO:0000256" key="7">
    <source>
        <dbReference type="ARBA" id="ARBA00023136"/>
    </source>
</evidence>
<dbReference type="SUPFAM" id="SSF103647">
    <property type="entry name" value="TSP type-3 repeat"/>
    <property type="match status" value="1"/>
</dbReference>
<reference evidence="12" key="1">
    <citation type="journal article" date="2019" name="Int. J. Syst. Evol. Microbiol.">
        <title>The Global Catalogue of Microorganisms (GCM) 10K type strain sequencing project: providing services to taxonomists for standard genome sequencing and annotation.</title>
        <authorList>
            <consortium name="The Broad Institute Genomics Platform"/>
            <consortium name="The Broad Institute Genome Sequencing Center for Infectious Disease"/>
            <person name="Wu L."/>
            <person name="Ma J."/>
        </authorList>
    </citation>
    <scope>NUCLEOTIDE SEQUENCE [LARGE SCALE GENOMIC DNA]</scope>
    <source>
        <strain evidence="12">CGMCC 1.7656</strain>
    </source>
</reference>
<feature type="domain" description="OmpA-like" evidence="10">
    <location>
        <begin position="365"/>
        <end position="487"/>
    </location>
</feature>
<keyword evidence="7 9" id="KW-0472">Membrane</keyword>
<keyword evidence="2" id="KW-0813">Transport</keyword>
<dbReference type="Proteomes" id="UP000620064">
    <property type="component" value="Unassembled WGS sequence"/>
</dbReference>
<dbReference type="Pfam" id="PF00691">
    <property type="entry name" value="OmpA"/>
    <property type="match status" value="1"/>
</dbReference>
<gene>
    <name evidence="11" type="ORF">GCM10010992_18230</name>
</gene>
<evidence type="ECO:0000256" key="8">
    <source>
        <dbReference type="ARBA" id="ARBA00023237"/>
    </source>
</evidence>